<organism evidence="3">
    <name type="scientific">Chromera velia CCMP2878</name>
    <dbReference type="NCBI Taxonomy" id="1169474"/>
    <lineage>
        <taxon>Eukaryota</taxon>
        <taxon>Sar</taxon>
        <taxon>Alveolata</taxon>
        <taxon>Colpodellida</taxon>
        <taxon>Chromeraceae</taxon>
        <taxon>Chromera</taxon>
    </lineage>
</organism>
<proteinExistence type="predicted"/>
<gene>
    <name evidence="3" type="ORF">Cvel_29304</name>
</gene>
<dbReference type="VEuPathDB" id="CryptoDB:Cvel_29304"/>
<name>A0A0G4HMT7_9ALVE</name>
<evidence type="ECO:0000256" key="2">
    <source>
        <dbReference type="SAM" id="Phobius"/>
    </source>
</evidence>
<feature type="transmembrane region" description="Helical" evidence="2">
    <location>
        <begin position="6"/>
        <end position="27"/>
    </location>
</feature>
<evidence type="ECO:0000256" key="1">
    <source>
        <dbReference type="SAM" id="MobiDB-lite"/>
    </source>
</evidence>
<dbReference type="AlphaFoldDB" id="A0A0G4HMT7"/>
<evidence type="ECO:0000313" key="3">
    <source>
        <dbReference type="EMBL" id="CEM45543.1"/>
    </source>
</evidence>
<keyword evidence="2" id="KW-0812">Transmembrane</keyword>
<feature type="region of interest" description="Disordered" evidence="1">
    <location>
        <begin position="36"/>
        <end position="63"/>
    </location>
</feature>
<accession>A0A0G4HMT7</accession>
<keyword evidence="2" id="KW-0472">Membrane</keyword>
<reference evidence="3" key="1">
    <citation type="submission" date="2014-11" db="EMBL/GenBank/DDBJ databases">
        <authorList>
            <person name="Otto D Thomas"/>
            <person name="Naeem Raeece"/>
        </authorList>
    </citation>
    <scope>NUCLEOTIDE SEQUENCE</scope>
</reference>
<dbReference type="EMBL" id="CDMZ01003215">
    <property type="protein sequence ID" value="CEM45543.1"/>
    <property type="molecule type" value="Genomic_DNA"/>
</dbReference>
<protein>
    <submittedName>
        <fullName evidence="3">Uncharacterized protein</fullName>
    </submittedName>
</protein>
<keyword evidence="2" id="KW-1133">Transmembrane helix</keyword>
<sequence>MDLTLVIALAVVIPTVALTIVGVLIWLCRSRKTASTSTAAPQPKTVETVQQQPKPTMSETATDCDNHTLENEAENTQTMCATMEQERLQESIQQEPAIVQRAVDGPVSLKAPSHSAPPNGQSEMVQLKAELKQLYKKRQDSIEVSSSGYVFKDINVSPAIRLKKAICAAAERANTQKSSPSFLSMIGLSSR</sequence>